<dbReference type="Gene3D" id="3.40.190.290">
    <property type="match status" value="1"/>
</dbReference>
<dbReference type="InterPro" id="IPR036388">
    <property type="entry name" value="WH-like_DNA-bd_sf"/>
</dbReference>
<dbReference type="PRINTS" id="PR00039">
    <property type="entry name" value="HTHLYSR"/>
</dbReference>
<evidence type="ECO:0000256" key="1">
    <source>
        <dbReference type="ARBA" id="ARBA00009437"/>
    </source>
</evidence>
<evidence type="ECO:0000256" key="4">
    <source>
        <dbReference type="ARBA" id="ARBA00023163"/>
    </source>
</evidence>
<reference evidence="6" key="1">
    <citation type="submission" date="2023-07" db="EMBL/GenBank/DDBJ databases">
        <authorList>
            <person name="Aktuganov G."/>
            <person name="Boyko T."/>
            <person name="Delegan Y."/>
            <person name="Galimzianova N."/>
            <person name="Gilvanova E."/>
            <person name="Korobov V."/>
            <person name="Kuzmina L."/>
            <person name="Melentiev A."/>
            <person name="Milman P."/>
            <person name="Ryabova A."/>
            <person name="Stupak E."/>
            <person name="Yasakov T."/>
            <person name="Zharikova N."/>
            <person name="Zhurenko E."/>
        </authorList>
    </citation>
    <scope>NUCLEOTIDE SEQUENCE</scope>
    <source>
        <strain evidence="6">IB-739</strain>
    </source>
</reference>
<evidence type="ECO:0000259" key="5">
    <source>
        <dbReference type="PROSITE" id="PS50931"/>
    </source>
</evidence>
<gene>
    <name evidence="6" type="ORF">Q3C12_02685</name>
</gene>
<keyword evidence="3" id="KW-0238">DNA-binding</keyword>
<evidence type="ECO:0000256" key="3">
    <source>
        <dbReference type="ARBA" id="ARBA00023125"/>
    </source>
</evidence>
<dbReference type="Pfam" id="PF00126">
    <property type="entry name" value="HTH_1"/>
    <property type="match status" value="1"/>
</dbReference>
<keyword evidence="7" id="KW-1185">Reference proteome</keyword>
<evidence type="ECO:0000313" key="6">
    <source>
        <dbReference type="EMBL" id="MDO3675894.1"/>
    </source>
</evidence>
<dbReference type="Proteomes" id="UP001168883">
    <property type="component" value="Unassembled WGS sequence"/>
</dbReference>
<dbReference type="InterPro" id="IPR000847">
    <property type="entry name" value="LysR_HTH_N"/>
</dbReference>
<dbReference type="SUPFAM" id="SSF53850">
    <property type="entry name" value="Periplasmic binding protein-like II"/>
    <property type="match status" value="1"/>
</dbReference>
<dbReference type="InterPro" id="IPR036390">
    <property type="entry name" value="WH_DNA-bd_sf"/>
</dbReference>
<comment type="caution">
    <text evidence="6">The sequence shown here is derived from an EMBL/GenBank/DDBJ whole genome shotgun (WGS) entry which is preliminary data.</text>
</comment>
<comment type="similarity">
    <text evidence="1">Belongs to the LysR transcriptional regulatory family.</text>
</comment>
<name>A0ABT8V3A2_9BACL</name>
<organism evidence="6 7">
    <name type="scientific">Paenibacillus ehimensis</name>
    <dbReference type="NCBI Taxonomy" id="79264"/>
    <lineage>
        <taxon>Bacteria</taxon>
        <taxon>Bacillati</taxon>
        <taxon>Bacillota</taxon>
        <taxon>Bacilli</taxon>
        <taxon>Bacillales</taxon>
        <taxon>Paenibacillaceae</taxon>
        <taxon>Paenibacillus</taxon>
    </lineage>
</organism>
<dbReference type="Pfam" id="PF03466">
    <property type="entry name" value="LysR_substrate"/>
    <property type="match status" value="1"/>
</dbReference>
<dbReference type="InterPro" id="IPR005119">
    <property type="entry name" value="LysR_subst-bd"/>
</dbReference>
<dbReference type="Gene3D" id="1.10.10.10">
    <property type="entry name" value="Winged helix-like DNA-binding domain superfamily/Winged helix DNA-binding domain"/>
    <property type="match status" value="1"/>
</dbReference>
<dbReference type="PROSITE" id="PS50931">
    <property type="entry name" value="HTH_LYSR"/>
    <property type="match status" value="1"/>
</dbReference>
<dbReference type="SUPFAM" id="SSF46785">
    <property type="entry name" value="Winged helix' DNA-binding domain"/>
    <property type="match status" value="1"/>
</dbReference>
<keyword evidence="4" id="KW-0804">Transcription</keyword>
<keyword evidence="2" id="KW-0805">Transcription regulation</keyword>
<accession>A0ABT8V3A2</accession>
<evidence type="ECO:0000256" key="2">
    <source>
        <dbReference type="ARBA" id="ARBA00023015"/>
    </source>
</evidence>
<dbReference type="RefSeq" id="WP_127487130.1">
    <property type="nucleotide sequence ID" value="NZ_JAUMKJ010000002.1"/>
</dbReference>
<sequence length="301" mass="33604">MNITKLQTFLTLAECLNFTEAAEQLYCSQPAVSMQIQGLEHDFGVPLFDRVGKKLYLTKQGEQLKPYAEQIVNLLQSAKEHLQQLESLTYGTLSFGASNFVGVYLLPAVLGHFNRTFPGIKINMNITSSRQLIGMLETNKVELLIISDQIPVDETRMQAVTFYQDELVLVVKADHRLAHEEECSLKELTAETMILKPKKSATRIYLESKFKEHGISFPSDMEISNLEAIKQGVIHGLGVSIVSKFAVQQEIKSGLLVSVPIKGVALQRGIDYVYLKNKHLSPAAKQFIALLDRQKALIASP</sequence>
<evidence type="ECO:0000313" key="7">
    <source>
        <dbReference type="Proteomes" id="UP001168883"/>
    </source>
</evidence>
<feature type="domain" description="HTH lysR-type" evidence="5">
    <location>
        <begin position="1"/>
        <end position="58"/>
    </location>
</feature>
<protein>
    <submittedName>
        <fullName evidence="6">LysR family transcriptional regulator</fullName>
    </submittedName>
</protein>
<dbReference type="PANTHER" id="PTHR30126">
    <property type="entry name" value="HTH-TYPE TRANSCRIPTIONAL REGULATOR"/>
    <property type="match status" value="1"/>
</dbReference>
<dbReference type="EMBL" id="JAUMKJ010000002">
    <property type="protein sequence ID" value="MDO3675894.1"/>
    <property type="molecule type" value="Genomic_DNA"/>
</dbReference>
<dbReference type="PANTHER" id="PTHR30126:SF39">
    <property type="entry name" value="HTH-TYPE TRANSCRIPTIONAL REGULATOR CYSL"/>
    <property type="match status" value="1"/>
</dbReference>
<proteinExistence type="inferred from homology"/>